<organism evidence="2">
    <name type="scientific">marine sediment metagenome</name>
    <dbReference type="NCBI Taxonomy" id="412755"/>
    <lineage>
        <taxon>unclassified sequences</taxon>
        <taxon>metagenomes</taxon>
        <taxon>ecological metagenomes</taxon>
    </lineage>
</organism>
<proteinExistence type="predicted"/>
<reference evidence="2" key="1">
    <citation type="journal article" date="2015" name="Nature">
        <title>Complex archaea that bridge the gap between prokaryotes and eukaryotes.</title>
        <authorList>
            <person name="Spang A."/>
            <person name="Saw J.H."/>
            <person name="Jorgensen S.L."/>
            <person name="Zaremba-Niedzwiedzka K."/>
            <person name="Martijn J."/>
            <person name="Lind A.E."/>
            <person name="van Eijk R."/>
            <person name="Schleper C."/>
            <person name="Guy L."/>
            <person name="Ettema T.J."/>
        </authorList>
    </citation>
    <scope>NUCLEOTIDE SEQUENCE</scope>
</reference>
<dbReference type="Pfam" id="PF13340">
    <property type="entry name" value="DUF4096"/>
    <property type="match status" value="1"/>
</dbReference>
<feature type="domain" description="Insertion element IS402-like" evidence="1">
    <location>
        <begin position="7"/>
        <end position="47"/>
    </location>
</feature>
<sequence length="50" mass="5789">MAKRYELPDAAWELIADLVSPEQKMGRPRRDDRLMLNGILWILCSGVMTQ</sequence>
<evidence type="ECO:0000313" key="2">
    <source>
        <dbReference type="EMBL" id="KKO06491.1"/>
    </source>
</evidence>
<dbReference type="AlphaFoldDB" id="A0A0F9VMZ3"/>
<dbReference type="EMBL" id="LAZR01000015">
    <property type="protein sequence ID" value="KKO06491.1"/>
    <property type="molecule type" value="Genomic_DNA"/>
</dbReference>
<gene>
    <name evidence="2" type="ORF">LCGC14_0062990</name>
</gene>
<dbReference type="InterPro" id="IPR025161">
    <property type="entry name" value="IS402-like_dom"/>
</dbReference>
<comment type="caution">
    <text evidence="2">The sequence shown here is derived from an EMBL/GenBank/DDBJ whole genome shotgun (WGS) entry which is preliminary data.</text>
</comment>
<name>A0A0F9VMZ3_9ZZZZ</name>
<evidence type="ECO:0000259" key="1">
    <source>
        <dbReference type="Pfam" id="PF13340"/>
    </source>
</evidence>
<protein>
    <recommendedName>
        <fullName evidence="1">Insertion element IS402-like domain-containing protein</fullName>
    </recommendedName>
</protein>
<accession>A0A0F9VMZ3</accession>